<organism evidence="2 3">
    <name type="scientific">Paenibacillus macerans</name>
    <name type="common">Bacillus macerans</name>
    <dbReference type="NCBI Taxonomy" id="44252"/>
    <lineage>
        <taxon>Bacteria</taxon>
        <taxon>Bacillati</taxon>
        <taxon>Bacillota</taxon>
        <taxon>Bacilli</taxon>
        <taxon>Bacillales</taxon>
        <taxon>Paenibacillaceae</taxon>
        <taxon>Paenibacillus</taxon>
    </lineage>
</organism>
<dbReference type="InterPro" id="IPR041420">
    <property type="entry name" value="PBECR4"/>
</dbReference>
<name>A0A6N8ES78_PAEMA</name>
<evidence type="ECO:0000313" key="2">
    <source>
        <dbReference type="EMBL" id="MUG21098.1"/>
    </source>
</evidence>
<accession>A0A6N8ES78</accession>
<dbReference type="RefSeq" id="WP_155619263.1">
    <property type="nucleotide sequence ID" value="NZ_CP086393.1"/>
</dbReference>
<sequence>MLDVEALSKLSAKPRIDEISLELLRQYYERYLEPYTYIFELDNGVIIKLDFRKEHLCHLLGIEKMAKGAVRYHDRFKYCGLEGYKNIQKRDITIKHLKSLNKGRFNFIKDKLVFFYLLPYIVHSPEILLDFVTGEDNSLIEAKLLAYMATEEAYVHVGIDEDESTKRFFPRTYLIERINETSDGTKFIKGRTPFRVLRAQKMERSSTEKLKDGSAS</sequence>
<evidence type="ECO:0000259" key="1">
    <source>
        <dbReference type="Pfam" id="PF18813"/>
    </source>
</evidence>
<feature type="domain" description="Phage-Barnase-EndoU-ColicinE5/D-RelE like nuclease 4" evidence="1">
    <location>
        <begin position="27"/>
        <end position="179"/>
    </location>
</feature>
<dbReference type="Proteomes" id="UP000442469">
    <property type="component" value="Unassembled WGS sequence"/>
</dbReference>
<gene>
    <name evidence="2" type="ORF">GNQ08_01450</name>
</gene>
<dbReference type="AlphaFoldDB" id="A0A6N8ES78"/>
<comment type="caution">
    <text evidence="2">The sequence shown here is derived from an EMBL/GenBank/DDBJ whole genome shotgun (WGS) entry which is preliminary data.</text>
</comment>
<proteinExistence type="predicted"/>
<dbReference type="EMBL" id="WNZZ01000001">
    <property type="protein sequence ID" value="MUG21098.1"/>
    <property type="molecule type" value="Genomic_DNA"/>
</dbReference>
<reference evidence="2 3" key="1">
    <citation type="submission" date="2019-11" db="EMBL/GenBank/DDBJ databases">
        <title>Draft genome sequences of five Paenibacillus species of dairy origin.</title>
        <authorList>
            <person name="Olajide A.M."/>
            <person name="Chen S."/>
            <person name="Lapointe G."/>
        </authorList>
    </citation>
    <scope>NUCLEOTIDE SEQUENCE [LARGE SCALE GENOMIC DNA]</scope>
    <source>
        <strain evidence="2 3">3CT49</strain>
    </source>
</reference>
<protein>
    <recommendedName>
        <fullName evidence="1">Phage-Barnase-EndoU-ColicinE5/D-RelE like nuclease 4 domain-containing protein</fullName>
    </recommendedName>
</protein>
<dbReference type="Pfam" id="PF18813">
    <property type="entry name" value="PBECR4"/>
    <property type="match status" value="1"/>
</dbReference>
<evidence type="ECO:0000313" key="3">
    <source>
        <dbReference type="Proteomes" id="UP000442469"/>
    </source>
</evidence>